<dbReference type="PANTHER" id="PTHR37031:SF2">
    <property type="entry name" value="PHOD-LIKE PHOSPHATASE METALLOPHOSPHATASE DOMAIN-CONTAINING PROTEIN"/>
    <property type="match status" value="1"/>
</dbReference>
<dbReference type="Proteomes" id="UP001235712">
    <property type="component" value="Unassembled WGS sequence"/>
</dbReference>
<dbReference type="EMBL" id="JAUSQZ010000001">
    <property type="protein sequence ID" value="MDP9824570.1"/>
    <property type="molecule type" value="Genomic_DNA"/>
</dbReference>
<dbReference type="InterPro" id="IPR056702">
    <property type="entry name" value="DUF7800"/>
</dbReference>
<evidence type="ECO:0000259" key="2">
    <source>
        <dbReference type="Pfam" id="PF09423"/>
    </source>
</evidence>
<dbReference type="RefSeq" id="WP_307237380.1">
    <property type="nucleotide sequence ID" value="NZ_JAUSQZ010000001.1"/>
</dbReference>
<proteinExistence type="predicted"/>
<dbReference type="InterPro" id="IPR018946">
    <property type="entry name" value="PhoD-like_MPP"/>
</dbReference>
<dbReference type="CDD" id="cd07389">
    <property type="entry name" value="MPP_PhoD"/>
    <property type="match status" value="1"/>
</dbReference>
<dbReference type="PANTHER" id="PTHR37031">
    <property type="entry name" value="METALLOPHOSPHATASE BINDING DOMAIN PROTEIN"/>
    <property type="match status" value="1"/>
</dbReference>
<comment type="caution">
    <text evidence="4">The sequence shown here is derived from an EMBL/GenBank/DDBJ whole genome shotgun (WGS) entry which is preliminary data.</text>
</comment>
<dbReference type="InterPro" id="IPR029052">
    <property type="entry name" value="Metallo-depent_PP-like"/>
</dbReference>
<dbReference type="Pfam" id="PF09423">
    <property type="entry name" value="PhoD"/>
    <property type="match status" value="1"/>
</dbReference>
<dbReference type="Pfam" id="PF25077">
    <property type="entry name" value="DUF7800"/>
    <property type="match status" value="1"/>
</dbReference>
<organism evidence="4 5">
    <name type="scientific">Kineosporia succinea</name>
    <dbReference type="NCBI Taxonomy" id="84632"/>
    <lineage>
        <taxon>Bacteria</taxon>
        <taxon>Bacillati</taxon>
        <taxon>Actinomycetota</taxon>
        <taxon>Actinomycetes</taxon>
        <taxon>Kineosporiales</taxon>
        <taxon>Kineosporiaceae</taxon>
        <taxon>Kineosporia</taxon>
    </lineage>
</organism>
<feature type="region of interest" description="Disordered" evidence="1">
    <location>
        <begin position="554"/>
        <end position="579"/>
    </location>
</feature>
<keyword evidence="5" id="KW-1185">Reference proteome</keyword>
<dbReference type="InterPro" id="IPR038607">
    <property type="entry name" value="PhoD-like_sf"/>
</dbReference>
<dbReference type="SUPFAM" id="SSF56300">
    <property type="entry name" value="Metallo-dependent phosphatases"/>
    <property type="match status" value="1"/>
</dbReference>
<accession>A0ABT9NXJ0</accession>
<evidence type="ECO:0000256" key="1">
    <source>
        <dbReference type="SAM" id="MobiDB-lite"/>
    </source>
</evidence>
<name>A0ABT9NXJ0_9ACTN</name>
<evidence type="ECO:0000259" key="3">
    <source>
        <dbReference type="Pfam" id="PF25077"/>
    </source>
</evidence>
<evidence type="ECO:0000313" key="5">
    <source>
        <dbReference type="Proteomes" id="UP001235712"/>
    </source>
</evidence>
<feature type="domain" description="DUF7800" evidence="3">
    <location>
        <begin position="1"/>
        <end position="78"/>
    </location>
</feature>
<evidence type="ECO:0000313" key="4">
    <source>
        <dbReference type="EMBL" id="MDP9824570.1"/>
    </source>
</evidence>
<sequence>MPSLILGPVLRHVGPTHATVWVETDTRCDVSVLGSSQKTFEVSGHHYALVQVTGLDPAQSMSYDVCLDGERVWPPVRDSEQSGSGGVSPGSPDGAPGVLPPSRIRTLEAGRPQRIAYGSCRVATQRTVKGRRKYGVDALEAYAVRIANDPDDGWPDLMVMLGDQVYADETTELTRERIAGHRDISQPPHGQVADFEEYTWLYHESWSDPQIRWLMSTVPTAMIFDDHDVHDDWNTSRSWREDMKKTSWWGERIVGGLVSYWVYQHIGNLSPDELAADEVYRRVLGMADSGEDAAPYLREFARFADAEADGGKGYRWSFWRDLGRTRLVVIDSRCGRMLDGDFRSMLSDAEFDWVAEKARGDFDHLLIGTSLPWLMAPALHQIEAWNEHLAEGTGRKAWLGEQMRRAADLEHWAAFRGSFDRLARLIADVASGPQAPATVCVLSGDVHHSYICEADVTPLMANRPENPSRVYQLTCSPVHNTIPGVMRLAFSVSWTAPVTRLARLLFTRPRTIPETVMTWRAVGGPLFGNAISTLVLEGRAARVVLESTRRAKPLPPRNQLSIPAAGNEPENQWALSEEDWDPSRYPLEVEVARDLSGR</sequence>
<feature type="region of interest" description="Disordered" evidence="1">
    <location>
        <begin position="74"/>
        <end position="102"/>
    </location>
</feature>
<gene>
    <name evidence="4" type="ORF">J2S57_000319</name>
</gene>
<reference evidence="4 5" key="1">
    <citation type="submission" date="2023-07" db="EMBL/GenBank/DDBJ databases">
        <title>Sequencing the genomes of 1000 actinobacteria strains.</title>
        <authorList>
            <person name="Klenk H.-P."/>
        </authorList>
    </citation>
    <scope>NUCLEOTIDE SEQUENCE [LARGE SCALE GENOMIC DNA]</scope>
    <source>
        <strain evidence="4 5">DSM 44388</strain>
    </source>
</reference>
<feature type="domain" description="PhoD-like phosphatase metallophosphatase" evidence="2">
    <location>
        <begin position="154"/>
        <end position="269"/>
    </location>
</feature>
<protein>
    <submittedName>
        <fullName evidence="4">Phosphodiesterase/alkaline phosphatase D-like protein</fullName>
    </submittedName>
</protein>
<dbReference type="Gene3D" id="3.60.21.70">
    <property type="entry name" value="PhoD-like phosphatase"/>
    <property type="match status" value="1"/>
</dbReference>